<dbReference type="AlphaFoldDB" id="A0A8H3FIS2"/>
<dbReference type="SUPFAM" id="SSF52540">
    <property type="entry name" value="P-loop containing nucleoside triphosphate hydrolases"/>
    <property type="match status" value="1"/>
</dbReference>
<accession>A0A8H3FIS2</accession>
<name>A0A8H3FIS2_9LECA</name>
<evidence type="ECO:0000256" key="1">
    <source>
        <dbReference type="SAM" id="MobiDB-lite"/>
    </source>
</evidence>
<sequence>MTPVNCSSDEYKSLPSQLEWSINDQAIRSDPLLHYYHTSQKTPTPQGYVQWGRIRERDINMDKPFERGLGCHDFDNFIVLYGNSEAYEAKYFFDLSTQMRATQAKMSVFAPPGSNGDYYIGFVWVHDWETFQHIFAPLDDLFITLEPPPEIKPQSEKADGEKNPRDTAPGWSARVTEDNALFQDAPLTIMLRRPREGSPLSEMKMPAATSVDEDMPTINVYLKTFPSAVTVKARLKALDKHRFRNNKTAPFDEKRRLLVGRDLSVTSHVDLLEGIPEAQVEEMIAKLNSSQRECILTHCRNVRNGVNLIHGPFGSGKTVLVALLCKLQSVRVPGSQTFVACSSNSACDAVVPKFTNSNLMVVRAHALSLERKTLLKDYHAKQRSGELRKADPLPDDYVPPVRPQKVQPALEVEGAEMIQGGVDGNEEDTNHPDDNATHPGYDLGNEAENFDQELQGGEAEAEKFTKNRREERQTGLTS</sequence>
<dbReference type="InterPro" id="IPR041677">
    <property type="entry name" value="DNA2/NAM7_AAA_11"/>
</dbReference>
<dbReference type="Pfam" id="PF13086">
    <property type="entry name" value="AAA_11"/>
    <property type="match status" value="1"/>
</dbReference>
<feature type="domain" description="DNA2/NAM7 helicase helicase" evidence="2">
    <location>
        <begin position="286"/>
        <end position="432"/>
    </location>
</feature>
<evidence type="ECO:0000259" key="2">
    <source>
        <dbReference type="Pfam" id="PF13086"/>
    </source>
</evidence>
<dbReference type="Proteomes" id="UP000664203">
    <property type="component" value="Unassembled WGS sequence"/>
</dbReference>
<dbReference type="Gene3D" id="3.40.50.300">
    <property type="entry name" value="P-loop containing nucleotide triphosphate hydrolases"/>
    <property type="match status" value="1"/>
</dbReference>
<gene>
    <name evidence="3" type="ORF">ALECFALPRED_002760</name>
</gene>
<feature type="region of interest" description="Disordered" evidence="1">
    <location>
        <begin position="147"/>
        <end position="171"/>
    </location>
</feature>
<proteinExistence type="predicted"/>
<reference evidence="3" key="1">
    <citation type="submission" date="2021-03" db="EMBL/GenBank/DDBJ databases">
        <authorList>
            <person name="Tagirdzhanova G."/>
        </authorList>
    </citation>
    <scope>NUCLEOTIDE SEQUENCE</scope>
</reference>
<feature type="compositionally biased region" description="Basic and acidic residues" evidence="1">
    <location>
        <begin position="153"/>
        <end position="165"/>
    </location>
</feature>
<organism evidence="3 4">
    <name type="scientific">Alectoria fallacina</name>
    <dbReference type="NCBI Taxonomy" id="1903189"/>
    <lineage>
        <taxon>Eukaryota</taxon>
        <taxon>Fungi</taxon>
        <taxon>Dikarya</taxon>
        <taxon>Ascomycota</taxon>
        <taxon>Pezizomycotina</taxon>
        <taxon>Lecanoromycetes</taxon>
        <taxon>OSLEUM clade</taxon>
        <taxon>Lecanoromycetidae</taxon>
        <taxon>Lecanorales</taxon>
        <taxon>Lecanorineae</taxon>
        <taxon>Parmeliaceae</taxon>
        <taxon>Alectoria</taxon>
    </lineage>
</organism>
<protein>
    <recommendedName>
        <fullName evidence="2">DNA2/NAM7 helicase helicase domain-containing protein</fullName>
    </recommendedName>
</protein>
<feature type="region of interest" description="Disordered" evidence="1">
    <location>
        <begin position="420"/>
        <end position="478"/>
    </location>
</feature>
<dbReference type="OrthoDB" id="6513042at2759"/>
<evidence type="ECO:0000313" key="4">
    <source>
        <dbReference type="Proteomes" id="UP000664203"/>
    </source>
</evidence>
<evidence type="ECO:0000313" key="3">
    <source>
        <dbReference type="EMBL" id="CAF9924435.1"/>
    </source>
</evidence>
<dbReference type="GO" id="GO:0004386">
    <property type="term" value="F:helicase activity"/>
    <property type="evidence" value="ECO:0007669"/>
    <property type="project" value="InterPro"/>
</dbReference>
<feature type="compositionally biased region" description="Basic and acidic residues" evidence="1">
    <location>
        <begin position="460"/>
        <end position="478"/>
    </location>
</feature>
<dbReference type="EMBL" id="CAJPDR010000190">
    <property type="protein sequence ID" value="CAF9924435.1"/>
    <property type="molecule type" value="Genomic_DNA"/>
</dbReference>
<comment type="caution">
    <text evidence="3">The sequence shown here is derived from an EMBL/GenBank/DDBJ whole genome shotgun (WGS) entry which is preliminary data.</text>
</comment>
<keyword evidence="4" id="KW-1185">Reference proteome</keyword>
<dbReference type="InterPro" id="IPR027417">
    <property type="entry name" value="P-loop_NTPase"/>
</dbReference>